<dbReference type="CDD" id="cd05474">
    <property type="entry name" value="SAP_like"/>
    <property type="match status" value="1"/>
</dbReference>
<keyword evidence="5" id="KW-0378">Hydrolase</keyword>
<dbReference type="EMBL" id="JAGPXF010000007">
    <property type="protein sequence ID" value="KAH7235768.1"/>
    <property type="molecule type" value="Genomic_DNA"/>
</dbReference>
<reference evidence="9" key="1">
    <citation type="journal article" date="2021" name="Nat. Commun.">
        <title>Genetic determinants of endophytism in the Arabidopsis root mycobiome.</title>
        <authorList>
            <person name="Mesny F."/>
            <person name="Miyauchi S."/>
            <person name="Thiergart T."/>
            <person name="Pickel B."/>
            <person name="Atanasova L."/>
            <person name="Karlsson M."/>
            <person name="Huettel B."/>
            <person name="Barry K.W."/>
            <person name="Haridas S."/>
            <person name="Chen C."/>
            <person name="Bauer D."/>
            <person name="Andreopoulos W."/>
            <person name="Pangilinan J."/>
            <person name="LaButti K."/>
            <person name="Riley R."/>
            <person name="Lipzen A."/>
            <person name="Clum A."/>
            <person name="Drula E."/>
            <person name="Henrissat B."/>
            <person name="Kohler A."/>
            <person name="Grigoriev I.V."/>
            <person name="Martin F.M."/>
            <person name="Hacquard S."/>
        </authorList>
    </citation>
    <scope>NUCLEOTIDE SEQUENCE</scope>
    <source>
        <strain evidence="9">MPI-SDFR-AT-0068</strain>
    </source>
</reference>
<keyword evidence="10" id="KW-1185">Reference proteome</keyword>
<comment type="similarity">
    <text evidence="1">Belongs to the peptidase A1 family.</text>
</comment>
<feature type="domain" description="Peptidase A1" evidence="8">
    <location>
        <begin position="56"/>
        <end position="408"/>
    </location>
</feature>
<evidence type="ECO:0000259" key="8">
    <source>
        <dbReference type="PROSITE" id="PS51767"/>
    </source>
</evidence>
<protein>
    <submittedName>
        <fullName evidence="9">Aspartic peptidase domain-containing protein</fullName>
    </submittedName>
</protein>
<keyword evidence="4" id="KW-0064">Aspartyl protease</keyword>
<dbReference type="InterPro" id="IPR033876">
    <property type="entry name" value="SAP-like"/>
</dbReference>
<proteinExistence type="inferred from homology"/>
<keyword evidence="2" id="KW-0645">Protease</keyword>
<evidence type="ECO:0000256" key="7">
    <source>
        <dbReference type="SAM" id="SignalP"/>
    </source>
</evidence>
<evidence type="ECO:0000256" key="3">
    <source>
        <dbReference type="ARBA" id="ARBA00022729"/>
    </source>
</evidence>
<evidence type="ECO:0000256" key="6">
    <source>
        <dbReference type="PIRSR" id="PIRSR601461-1"/>
    </source>
</evidence>
<name>A0A8K0RR89_9HYPO</name>
<dbReference type="AlphaFoldDB" id="A0A8K0RR89"/>
<accession>A0A8K0RR89</accession>
<dbReference type="Gene3D" id="2.40.70.10">
    <property type="entry name" value="Acid Proteases"/>
    <property type="match status" value="2"/>
</dbReference>
<evidence type="ECO:0000313" key="9">
    <source>
        <dbReference type="EMBL" id="KAH7235768.1"/>
    </source>
</evidence>
<feature type="chain" id="PRO_5035444352" evidence="7">
    <location>
        <begin position="20"/>
        <end position="471"/>
    </location>
</feature>
<keyword evidence="3 7" id="KW-0732">Signal</keyword>
<dbReference type="SUPFAM" id="SSF50630">
    <property type="entry name" value="Acid proteases"/>
    <property type="match status" value="1"/>
</dbReference>
<gene>
    <name evidence="9" type="ORF">BKA59DRAFT_284490</name>
</gene>
<dbReference type="Proteomes" id="UP000813427">
    <property type="component" value="Unassembled WGS sequence"/>
</dbReference>
<evidence type="ECO:0000313" key="10">
    <source>
        <dbReference type="Proteomes" id="UP000813427"/>
    </source>
</evidence>
<evidence type="ECO:0000256" key="4">
    <source>
        <dbReference type="ARBA" id="ARBA00022750"/>
    </source>
</evidence>
<evidence type="ECO:0000256" key="1">
    <source>
        <dbReference type="ARBA" id="ARBA00007447"/>
    </source>
</evidence>
<feature type="active site" evidence="6">
    <location>
        <position position="275"/>
    </location>
</feature>
<dbReference type="PANTHER" id="PTHR47966">
    <property type="entry name" value="BETA-SITE APP-CLEAVING ENZYME, ISOFORM A-RELATED"/>
    <property type="match status" value="1"/>
</dbReference>
<dbReference type="Pfam" id="PF00026">
    <property type="entry name" value="Asp"/>
    <property type="match status" value="1"/>
</dbReference>
<dbReference type="InterPro" id="IPR021109">
    <property type="entry name" value="Peptidase_aspartic_dom_sf"/>
</dbReference>
<dbReference type="GO" id="GO:0006508">
    <property type="term" value="P:proteolysis"/>
    <property type="evidence" value="ECO:0007669"/>
    <property type="project" value="UniProtKB-KW"/>
</dbReference>
<dbReference type="PRINTS" id="PR00792">
    <property type="entry name" value="PEPSIN"/>
</dbReference>
<dbReference type="GO" id="GO:0004190">
    <property type="term" value="F:aspartic-type endopeptidase activity"/>
    <property type="evidence" value="ECO:0007669"/>
    <property type="project" value="UniProtKB-KW"/>
</dbReference>
<comment type="caution">
    <text evidence="9">The sequence shown here is derived from an EMBL/GenBank/DDBJ whole genome shotgun (WGS) entry which is preliminary data.</text>
</comment>
<organism evidence="9 10">
    <name type="scientific">Fusarium tricinctum</name>
    <dbReference type="NCBI Taxonomy" id="61284"/>
    <lineage>
        <taxon>Eukaryota</taxon>
        <taxon>Fungi</taxon>
        <taxon>Dikarya</taxon>
        <taxon>Ascomycota</taxon>
        <taxon>Pezizomycotina</taxon>
        <taxon>Sordariomycetes</taxon>
        <taxon>Hypocreomycetidae</taxon>
        <taxon>Hypocreales</taxon>
        <taxon>Nectriaceae</taxon>
        <taxon>Fusarium</taxon>
        <taxon>Fusarium tricinctum species complex</taxon>
    </lineage>
</organism>
<dbReference type="InterPro" id="IPR033121">
    <property type="entry name" value="PEPTIDASE_A1"/>
</dbReference>
<dbReference type="InterPro" id="IPR001461">
    <property type="entry name" value="Aspartic_peptidase_A1"/>
</dbReference>
<feature type="signal peptide" evidence="7">
    <location>
        <begin position="1"/>
        <end position="19"/>
    </location>
</feature>
<dbReference type="PROSITE" id="PS51767">
    <property type="entry name" value="PEPTIDASE_A1"/>
    <property type="match status" value="1"/>
</dbReference>
<sequence>MMYTHTFTLLASLAVGASAGTLSVPFSKQKLHHEPSLHKRDTLTLTGLNNITGGGYFGQFQIGTPGQNISFHLDTGSSDTWVNSVDTDLCNSKTLQELTGPCQATFDPDKSSTYKLVDQDAFNITYLDTRRILGDYFNDTVTIDGKSIKKQQLGLAVKSASSTGIMGLGFSTGVAGNKTYPAIVENMMSQGLIERAAFSLWLDDLHSEEGTVLFGGIDTEKFVGKLTTLPLAPILPGHNITAFSVPLKGLGVTMPKGQDSVELDDFQNNTITIVDSGATACQMPDNQTEAIYKAFDVLSIRDVNVPFVDCAYAEGKGKGITFDFKFDGKTIVVPMKEMVINAFKDQQDVFKDPLVAPLFKGWEGVCMFGISPISKYGISSGTLTLLGDTFLRSAYVVYDLTNEQLGIAGANHRATKSSIVELKKGDTKLPDVSGVEKASTSDDDEDNAAGQLSPASIVTLVMVAGAVLTFW</sequence>
<evidence type="ECO:0000256" key="5">
    <source>
        <dbReference type="ARBA" id="ARBA00022801"/>
    </source>
</evidence>
<dbReference type="PANTHER" id="PTHR47966:SF65">
    <property type="entry name" value="ASPARTIC-TYPE ENDOPEPTIDASE"/>
    <property type="match status" value="1"/>
</dbReference>
<evidence type="ECO:0000256" key="2">
    <source>
        <dbReference type="ARBA" id="ARBA00022670"/>
    </source>
</evidence>
<feature type="active site" evidence="6">
    <location>
        <position position="74"/>
    </location>
</feature>
<dbReference type="OrthoDB" id="771136at2759"/>